<dbReference type="GO" id="GO:0005829">
    <property type="term" value="C:cytosol"/>
    <property type="evidence" value="ECO:0007669"/>
    <property type="project" value="TreeGrafter"/>
</dbReference>
<dbReference type="InterPro" id="IPR037407">
    <property type="entry name" value="MLP_fam"/>
</dbReference>
<dbReference type="EMBL" id="PHRB01000001">
    <property type="protein sequence ID" value="PJO68013.1"/>
    <property type="molecule type" value="Genomic_DNA"/>
</dbReference>
<reference evidence="2 4" key="1">
    <citation type="submission" date="2014-08" db="EMBL/GenBank/DDBJ databases">
        <authorList>
            <person name="Bunnell A."/>
            <person name="Chain P.S."/>
            <person name="Chertkov O."/>
            <person name="Currie B.J."/>
            <person name="Daligault H.E."/>
            <person name="Davenport K.W."/>
            <person name="Davis C."/>
            <person name="Gleasner C.D."/>
            <person name="Johnson S.L."/>
            <person name="Kaestli M."/>
            <person name="Koren S."/>
            <person name="Kunde Y.A."/>
            <person name="Mayo M."/>
            <person name="McMurry K.K."/>
            <person name="Price E.P."/>
            <person name="Reitenga K.G."/>
            <person name="Robison R."/>
            <person name="Rosovitz M.J."/>
            <person name="Sarovich D.S."/>
            <person name="Teshima H."/>
        </authorList>
    </citation>
    <scope>NUCLEOTIDE SEQUENCE [LARGE SCALE GENOMIC DNA]</scope>
    <source>
        <strain evidence="2 4">MSHR44</strain>
    </source>
</reference>
<evidence type="ECO:0000313" key="3">
    <source>
        <dbReference type="EMBL" id="PJO68013.1"/>
    </source>
</evidence>
<gene>
    <name evidence="3" type="ORF">CWD88_01735</name>
    <name evidence="2" type="ORF">Y036_177</name>
</gene>
<evidence type="ECO:0000313" key="4">
    <source>
        <dbReference type="Proteomes" id="UP000030475"/>
    </source>
</evidence>
<sequence length="74" mass="8507">MDDELYFVVRNNEGQYSVWMDGRSLPAGWETVGEPATKQQCLQRIEQLWTDMVPASVREHLNQHSGPGIDYAVR</sequence>
<dbReference type="PANTHER" id="PTHR38444">
    <property type="entry name" value="ENTEROBACTIN BIOSYNTHESIS PROTEIN YBDZ"/>
    <property type="match status" value="1"/>
</dbReference>
<dbReference type="AlphaFoldDB" id="A0A069B113"/>
<dbReference type="Gene3D" id="3.90.820.10">
    <property type="entry name" value="Structural Genomics, Unknown Function 30-nov-00 1gh9 Mol_id"/>
    <property type="match status" value="1"/>
</dbReference>
<evidence type="ECO:0000313" key="2">
    <source>
        <dbReference type="EMBL" id="KGX08436.1"/>
    </source>
</evidence>
<dbReference type="GO" id="GO:0019290">
    <property type="term" value="P:siderophore biosynthetic process"/>
    <property type="evidence" value="ECO:0007669"/>
    <property type="project" value="TreeGrafter"/>
</dbReference>
<comment type="caution">
    <text evidence="2">The sequence shown here is derived from an EMBL/GenBank/DDBJ whole genome shotgun (WGS) entry which is preliminary data.</text>
</comment>
<proteinExistence type="predicted"/>
<accession>A0A069B113</accession>
<organism evidence="2 4">
    <name type="scientific">Burkholderia pseudomallei</name>
    <name type="common">Pseudomonas pseudomallei</name>
    <dbReference type="NCBI Taxonomy" id="28450"/>
    <lineage>
        <taxon>Bacteria</taxon>
        <taxon>Pseudomonadati</taxon>
        <taxon>Pseudomonadota</taxon>
        <taxon>Betaproteobacteria</taxon>
        <taxon>Burkholderiales</taxon>
        <taxon>Burkholderiaceae</taxon>
        <taxon>Burkholderia</taxon>
        <taxon>pseudomallei group</taxon>
    </lineage>
</organism>
<evidence type="ECO:0000259" key="1">
    <source>
        <dbReference type="SMART" id="SM00923"/>
    </source>
</evidence>
<dbReference type="SUPFAM" id="SSF160582">
    <property type="entry name" value="MbtH-like"/>
    <property type="match status" value="1"/>
</dbReference>
<dbReference type="InterPro" id="IPR038020">
    <property type="entry name" value="MbtH-like_sf"/>
</dbReference>
<dbReference type="Proteomes" id="UP000231878">
    <property type="component" value="Unassembled WGS sequence"/>
</dbReference>
<reference evidence="3 5" key="2">
    <citation type="submission" date="2017-11" db="EMBL/GenBank/DDBJ databases">
        <title>Molecular characterization of Burkholderia pseudomallei and closely related isolates from Vietnam.</title>
        <authorList>
            <person name="Ustinov D.V."/>
            <person name="Antonov A.S."/>
            <person name="Avdusheva E.F."/>
            <person name="Shpak I.M."/>
            <person name="Zakharova I.B."/>
            <person name="Thi L.A."/>
            <person name="Teteryatnikova N."/>
            <person name="Lopasteyskaya Y.A."/>
            <person name="Kuzyutina J.A."/>
            <person name="Ngo T.N."/>
            <person name="Victorov D.V."/>
        </authorList>
    </citation>
    <scope>NUCLEOTIDE SEQUENCE [LARGE SCALE GENOMIC DNA]</scope>
    <source>
        <strain evidence="3 5">V1512</strain>
    </source>
</reference>
<dbReference type="Proteomes" id="UP000030475">
    <property type="component" value="Unassembled WGS sequence"/>
</dbReference>
<dbReference type="InterPro" id="IPR005153">
    <property type="entry name" value="MbtH-like_dom"/>
</dbReference>
<name>A0A069B113_BURPE</name>
<dbReference type="GeneID" id="93060285"/>
<dbReference type="EMBL" id="JQIM01000010">
    <property type="protein sequence ID" value="KGX08436.1"/>
    <property type="molecule type" value="Genomic_DNA"/>
</dbReference>
<protein>
    <submittedName>
        <fullName evidence="3">MbtH family protein</fullName>
    </submittedName>
    <submittedName>
        <fullName evidence="2">MbtH-like family protein</fullName>
    </submittedName>
</protein>
<feature type="domain" description="MbtH-like" evidence="1">
    <location>
        <begin position="1"/>
        <end position="47"/>
    </location>
</feature>
<dbReference type="OMA" id="REDCLAH"/>
<dbReference type="OrthoDB" id="7584480at2"/>
<dbReference type="PANTHER" id="PTHR38444:SF1">
    <property type="entry name" value="ENTEROBACTIN BIOSYNTHESIS PROTEIN YBDZ"/>
    <property type="match status" value="1"/>
</dbReference>
<dbReference type="RefSeq" id="WP_004521522.1">
    <property type="nucleotide sequence ID" value="NZ_AP028071.1"/>
</dbReference>
<dbReference type="SMR" id="A0A069B113"/>
<dbReference type="SMART" id="SM00923">
    <property type="entry name" value="MbtH"/>
    <property type="match status" value="1"/>
</dbReference>
<dbReference type="KEGG" id="but:X994_888"/>
<evidence type="ECO:0000313" key="5">
    <source>
        <dbReference type="Proteomes" id="UP000231878"/>
    </source>
</evidence>
<dbReference type="Pfam" id="PF03621">
    <property type="entry name" value="MbtH"/>
    <property type="match status" value="1"/>
</dbReference>